<dbReference type="eggNOG" id="COG3959">
    <property type="taxonomic scope" value="Bacteria"/>
</dbReference>
<evidence type="ECO:0000313" key="5">
    <source>
        <dbReference type="EMBL" id="EGD48814.1"/>
    </source>
</evidence>
<evidence type="ECO:0000313" key="6">
    <source>
        <dbReference type="Proteomes" id="UP000003860"/>
    </source>
</evidence>
<evidence type="ECO:0000256" key="3">
    <source>
        <dbReference type="ARBA" id="ARBA00023052"/>
    </source>
</evidence>
<keyword evidence="3" id="KW-0786">Thiamine pyrophosphate</keyword>
<dbReference type="STRING" id="588581.Cpap_3238"/>
<protein>
    <submittedName>
        <fullName evidence="5">Transketolase domain-containing protein</fullName>
    </submittedName>
</protein>
<dbReference type="AlphaFoldDB" id="F1TA72"/>
<sequence>MVDINFLEKKATKIRMDLLTMIYEGKTGHTGGALSCTDILTTLYYGVMNVDPANLNWENRDRFILSKGHSVEGYYCILGDKGFFPKEELKTFSQFGSKFIGHPNNKVPGVEMNTGALGHGLSISVGMALAAKMDGRSYRVFTLMGDGEQAEGSVWEAAMSAAHYKLDNLTAIVDRNKLQISGSTEEVMSLDSLEDKWRSFGWEVIQVDGHDYKQLLEVLGNTPKTKGKPTLVMAYTTKGKGVSFMENVAKWHHGVPSREQMDMALSELSARLGGDCDE</sequence>
<feature type="domain" description="Transketolase N-terminal" evidence="4">
    <location>
        <begin position="11"/>
        <end position="259"/>
    </location>
</feature>
<dbReference type="InterPro" id="IPR029061">
    <property type="entry name" value="THDP-binding"/>
</dbReference>
<dbReference type="PANTHER" id="PTHR47514">
    <property type="entry name" value="TRANSKETOLASE N-TERMINAL SECTION-RELATED"/>
    <property type="match status" value="1"/>
</dbReference>
<name>F1TA72_9FIRM</name>
<reference evidence="5" key="2">
    <citation type="submission" date="2011-01" db="EMBL/GenBank/DDBJ databases">
        <title>The Non-contiguous Finished genome of Clostridium papyrosolvens.</title>
        <authorList>
            <person name="Lucas S."/>
            <person name="Copeland A."/>
            <person name="Lapidus A."/>
            <person name="Cheng J.-F."/>
            <person name="Goodwin L."/>
            <person name="Pitluck S."/>
            <person name="Misra M."/>
            <person name="Chertkov O."/>
            <person name="Detter J.C."/>
            <person name="Han C."/>
            <person name="Tapia R."/>
            <person name="Land M."/>
            <person name="Hauser L."/>
            <person name="Kyrpides N."/>
            <person name="Ivanova N."/>
            <person name="Pagani I."/>
            <person name="Mouttaki H."/>
            <person name="He Z."/>
            <person name="Zhou J."/>
            <person name="Hemme C.L."/>
            <person name="Woyke T."/>
        </authorList>
    </citation>
    <scope>NUCLEOTIDE SEQUENCE [LARGE SCALE GENOMIC DNA]</scope>
    <source>
        <strain evidence="5">DSM 2782</strain>
    </source>
</reference>
<evidence type="ECO:0000259" key="4">
    <source>
        <dbReference type="Pfam" id="PF00456"/>
    </source>
</evidence>
<dbReference type="SUPFAM" id="SSF52518">
    <property type="entry name" value="Thiamin diphosphate-binding fold (THDP-binding)"/>
    <property type="match status" value="1"/>
</dbReference>
<dbReference type="EMBL" id="ACXX02000003">
    <property type="protein sequence ID" value="EGD48814.1"/>
    <property type="molecule type" value="Genomic_DNA"/>
</dbReference>
<comment type="similarity">
    <text evidence="2">Belongs to the transketolase family.</text>
</comment>
<evidence type="ECO:0000256" key="1">
    <source>
        <dbReference type="ARBA" id="ARBA00001964"/>
    </source>
</evidence>
<comment type="cofactor">
    <cofactor evidence="1">
        <name>thiamine diphosphate</name>
        <dbReference type="ChEBI" id="CHEBI:58937"/>
    </cofactor>
</comment>
<accession>F1TA72</accession>
<organism evidence="5 6">
    <name type="scientific">Ruminiclostridium papyrosolvens DSM 2782</name>
    <dbReference type="NCBI Taxonomy" id="588581"/>
    <lineage>
        <taxon>Bacteria</taxon>
        <taxon>Bacillati</taxon>
        <taxon>Bacillota</taxon>
        <taxon>Clostridia</taxon>
        <taxon>Eubacteriales</taxon>
        <taxon>Oscillospiraceae</taxon>
        <taxon>Ruminiclostridium</taxon>
    </lineage>
</organism>
<reference evidence="5" key="1">
    <citation type="submission" date="2009-07" db="EMBL/GenBank/DDBJ databases">
        <authorList>
            <consortium name="US DOE Joint Genome Institute (JGI-PGF)"/>
            <person name="Lucas S."/>
            <person name="Copeland A."/>
            <person name="Lapidus A."/>
            <person name="Glavina del Rio T."/>
            <person name="Tice H."/>
            <person name="Bruce D."/>
            <person name="Goodwin L."/>
            <person name="Pitluck S."/>
            <person name="Larimer F."/>
            <person name="Land M.L."/>
            <person name="Mouttaki H."/>
            <person name="He Z."/>
            <person name="Zhou J."/>
            <person name="Hemme C.L."/>
        </authorList>
    </citation>
    <scope>NUCLEOTIDE SEQUENCE [LARGE SCALE GENOMIC DNA]</scope>
    <source>
        <strain evidence="5">DSM 2782</strain>
    </source>
</reference>
<dbReference type="OrthoDB" id="8732661at2"/>
<dbReference type="CDD" id="cd02012">
    <property type="entry name" value="TPP_TK"/>
    <property type="match status" value="1"/>
</dbReference>
<keyword evidence="6" id="KW-1185">Reference proteome</keyword>
<dbReference type="InterPro" id="IPR005474">
    <property type="entry name" value="Transketolase_N"/>
</dbReference>
<evidence type="ECO:0000256" key="2">
    <source>
        <dbReference type="ARBA" id="ARBA00007131"/>
    </source>
</evidence>
<proteinExistence type="inferred from homology"/>
<gene>
    <name evidence="5" type="ORF">Cpap_3238</name>
</gene>
<dbReference type="Proteomes" id="UP000003860">
    <property type="component" value="Unassembled WGS sequence"/>
</dbReference>
<comment type="caution">
    <text evidence="5">The sequence shown here is derived from an EMBL/GenBank/DDBJ whole genome shotgun (WGS) entry which is preliminary data.</text>
</comment>
<dbReference type="PANTHER" id="PTHR47514:SF1">
    <property type="entry name" value="TRANSKETOLASE N-TERMINAL SECTION-RELATED"/>
    <property type="match status" value="1"/>
</dbReference>
<dbReference type="RefSeq" id="WP_004618109.1">
    <property type="nucleotide sequence ID" value="NZ_ACXX02000003.1"/>
</dbReference>
<dbReference type="Gene3D" id="3.40.50.970">
    <property type="match status" value="1"/>
</dbReference>
<dbReference type="Pfam" id="PF00456">
    <property type="entry name" value="Transketolase_N"/>
    <property type="match status" value="1"/>
</dbReference>